<feature type="non-terminal residue" evidence="1">
    <location>
        <position position="1"/>
    </location>
</feature>
<dbReference type="Proteomes" id="UP000291084">
    <property type="component" value="Chromosome 4"/>
</dbReference>
<sequence length="102" mass="12022">FKKLKIMWKWNERGLQGFPFGGLHFGNFKNWKLNCAIEASRERPPTHRSPICRSCHSLTLHHSPDRCHSLESFLSLFRSCSSESYLSSFRRFKEPTCSKNHH</sequence>
<protein>
    <submittedName>
        <fullName evidence="1">Uncharacterized protein</fullName>
    </submittedName>
</protein>
<proteinExistence type="predicted"/>
<reference evidence="1 2" key="1">
    <citation type="journal article" date="2015" name="Sci. Rep.">
        <title>The power of single molecule real-time sequencing technology in the de novo assembly of a eukaryotic genome.</title>
        <authorList>
            <person name="Sakai H."/>
            <person name="Naito K."/>
            <person name="Ogiso-Tanaka E."/>
            <person name="Takahashi Y."/>
            <person name="Iseki K."/>
            <person name="Muto C."/>
            <person name="Satou K."/>
            <person name="Teruya K."/>
            <person name="Shiroma A."/>
            <person name="Shimoji M."/>
            <person name="Hirano T."/>
            <person name="Itoh T."/>
            <person name="Kaga A."/>
            <person name="Tomooka N."/>
        </authorList>
    </citation>
    <scope>NUCLEOTIDE SEQUENCE [LARGE SCALE GENOMIC DNA]</scope>
    <source>
        <strain evidence="2">cv. Shumari</strain>
    </source>
</reference>
<gene>
    <name evidence="1" type="primary">Vigan.04G139000</name>
    <name evidence="1" type="ORF">VIGAN_04139000</name>
</gene>
<dbReference type="EMBL" id="AP015037">
    <property type="protein sequence ID" value="BAT84111.1"/>
    <property type="molecule type" value="Genomic_DNA"/>
</dbReference>
<name>A0A0S3RUK9_PHAAN</name>
<organism evidence="1 2">
    <name type="scientific">Vigna angularis var. angularis</name>
    <dbReference type="NCBI Taxonomy" id="157739"/>
    <lineage>
        <taxon>Eukaryota</taxon>
        <taxon>Viridiplantae</taxon>
        <taxon>Streptophyta</taxon>
        <taxon>Embryophyta</taxon>
        <taxon>Tracheophyta</taxon>
        <taxon>Spermatophyta</taxon>
        <taxon>Magnoliopsida</taxon>
        <taxon>eudicotyledons</taxon>
        <taxon>Gunneridae</taxon>
        <taxon>Pentapetalae</taxon>
        <taxon>rosids</taxon>
        <taxon>fabids</taxon>
        <taxon>Fabales</taxon>
        <taxon>Fabaceae</taxon>
        <taxon>Papilionoideae</taxon>
        <taxon>50 kb inversion clade</taxon>
        <taxon>NPAAA clade</taxon>
        <taxon>indigoferoid/millettioid clade</taxon>
        <taxon>Phaseoleae</taxon>
        <taxon>Vigna</taxon>
    </lineage>
</organism>
<accession>A0A0S3RUK9</accession>
<dbReference type="AlphaFoldDB" id="A0A0S3RUK9"/>
<evidence type="ECO:0000313" key="1">
    <source>
        <dbReference type="EMBL" id="BAT84111.1"/>
    </source>
</evidence>
<evidence type="ECO:0000313" key="2">
    <source>
        <dbReference type="Proteomes" id="UP000291084"/>
    </source>
</evidence>
<keyword evidence="2" id="KW-1185">Reference proteome</keyword>